<evidence type="ECO:0000256" key="7">
    <source>
        <dbReference type="ARBA" id="ARBA00022989"/>
    </source>
</evidence>
<dbReference type="InterPro" id="IPR027417">
    <property type="entry name" value="P-loop_NTPase"/>
</dbReference>
<dbReference type="Proteomes" id="UP001296580">
    <property type="component" value="Unassembled WGS sequence"/>
</dbReference>
<dbReference type="RefSeq" id="WP_173901495.1">
    <property type="nucleotide sequence ID" value="NZ_JAAIRV010000114.1"/>
</dbReference>
<dbReference type="GO" id="GO:0016887">
    <property type="term" value="F:ATP hydrolysis activity"/>
    <property type="evidence" value="ECO:0007669"/>
    <property type="project" value="InterPro"/>
</dbReference>
<dbReference type="GO" id="GO:0140359">
    <property type="term" value="F:ABC-type transporter activity"/>
    <property type="evidence" value="ECO:0007669"/>
    <property type="project" value="InterPro"/>
</dbReference>
<dbReference type="InterPro" id="IPR017871">
    <property type="entry name" value="ABC_transporter-like_CS"/>
</dbReference>
<feature type="transmembrane region" description="Helical" evidence="9">
    <location>
        <begin position="114"/>
        <end position="136"/>
    </location>
</feature>
<evidence type="ECO:0000256" key="8">
    <source>
        <dbReference type="ARBA" id="ARBA00023136"/>
    </source>
</evidence>
<organism evidence="12 13">
    <name type="scientific">Mediterraneibacter gnavus</name>
    <name type="common">Ruminococcus gnavus</name>
    <dbReference type="NCBI Taxonomy" id="33038"/>
    <lineage>
        <taxon>Bacteria</taxon>
        <taxon>Bacillati</taxon>
        <taxon>Bacillota</taxon>
        <taxon>Clostridia</taxon>
        <taxon>Lachnospirales</taxon>
        <taxon>Lachnospiraceae</taxon>
        <taxon>Mediterraneibacter</taxon>
    </lineage>
</organism>
<dbReference type="SUPFAM" id="SSF52540">
    <property type="entry name" value="P-loop containing nucleoside triphosphate hydrolases"/>
    <property type="match status" value="1"/>
</dbReference>
<evidence type="ECO:0000256" key="6">
    <source>
        <dbReference type="ARBA" id="ARBA00022840"/>
    </source>
</evidence>
<dbReference type="SMART" id="SM00382">
    <property type="entry name" value="AAA"/>
    <property type="match status" value="1"/>
</dbReference>
<sequence length="425" mass="46526">RLALWSLVPVIVGFLSYFGMMLDYKPSFERTVQTTKDLNDAAVEYIDGIEVIKAFGKTESSYAKFTKAAMAYADSFISWMKRCSIFHGLMMVVTPYTLLTVLPFGAHYVANETLAISDFVICIILSLGIVGPLITVGSYTDDLGKIGVIVGEVAGILEQPELERPEKSKSVPKDNSVTLEDVRFGYHDKEILHGVTMELKAGTVNAIVGPSGSGKSTIAKLIASLWDVDSGSIKIGGVDVKELAFADFNRKIAYVAQDNYLFNETVRENIRQGNPEATDEQIIEVTKKSGCYEFIMQLENGFDTVVGGAGGHLSGGERQRISIARAMLKDAPIVILDEATAYTDPENEAILQNSIAKLVAGKTLIVIAHRLSTVKDSDQIFVVNDGNVTAHGTHEELLVSYPLYEEMWNAHISVKDTVKEGVFFF</sequence>
<dbReference type="PROSITE" id="PS50893">
    <property type="entry name" value="ABC_TRANSPORTER_2"/>
    <property type="match status" value="1"/>
</dbReference>
<feature type="transmembrane region" description="Helical" evidence="9">
    <location>
        <begin position="6"/>
        <end position="24"/>
    </location>
</feature>
<dbReference type="SUPFAM" id="SSF90123">
    <property type="entry name" value="ABC transporter transmembrane region"/>
    <property type="match status" value="1"/>
</dbReference>
<evidence type="ECO:0000313" key="13">
    <source>
        <dbReference type="Proteomes" id="UP001296580"/>
    </source>
</evidence>
<dbReference type="GO" id="GO:0005524">
    <property type="term" value="F:ATP binding"/>
    <property type="evidence" value="ECO:0007669"/>
    <property type="project" value="UniProtKB-KW"/>
</dbReference>
<comment type="subcellular location">
    <subcellularLocation>
        <location evidence="1">Cell membrane</location>
        <topology evidence="1">Multi-pass membrane protein</topology>
    </subcellularLocation>
</comment>
<dbReference type="GO" id="GO:0034040">
    <property type="term" value="F:ATPase-coupled lipid transmembrane transporter activity"/>
    <property type="evidence" value="ECO:0007669"/>
    <property type="project" value="TreeGrafter"/>
</dbReference>
<feature type="domain" description="ABC transmembrane type-1" evidence="11">
    <location>
        <begin position="1"/>
        <end position="145"/>
    </location>
</feature>
<evidence type="ECO:0000256" key="9">
    <source>
        <dbReference type="SAM" id="Phobius"/>
    </source>
</evidence>
<comment type="caution">
    <text evidence="12">The sequence shown here is derived from an EMBL/GenBank/DDBJ whole genome shotgun (WGS) entry which is preliminary data.</text>
</comment>
<dbReference type="GO" id="GO:0005886">
    <property type="term" value="C:plasma membrane"/>
    <property type="evidence" value="ECO:0007669"/>
    <property type="project" value="UniProtKB-SubCell"/>
</dbReference>
<dbReference type="InterPro" id="IPR039421">
    <property type="entry name" value="Type_1_exporter"/>
</dbReference>
<keyword evidence="5" id="KW-0547">Nucleotide-binding</keyword>
<dbReference type="InterPro" id="IPR011527">
    <property type="entry name" value="ABC1_TM_dom"/>
</dbReference>
<evidence type="ECO:0000256" key="5">
    <source>
        <dbReference type="ARBA" id="ARBA00022741"/>
    </source>
</evidence>
<proteinExistence type="predicted"/>
<dbReference type="FunFam" id="3.40.50.300:FF:000221">
    <property type="entry name" value="Multidrug ABC transporter ATP-binding protein"/>
    <property type="match status" value="1"/>
</dbReference>
<dbReference type="Pfam" id="PF00005">
    <property type="entry name" value="ABC_tran"/>
    <property type="match status" value="1"/>
</dbReference>
<evidence type="ECO:0000256" key="1">
    <source>
        <dbReference type="ARBA" id="ARBA00004651"/>
    </source>
</evidence>
<evidence type="ECO:0000313" key="12">
    <source>
        <dbReference type="EMBL" id="NSI60230.1"/>
    </source>
</evidence>
<accession>A0AAJ3KNI1</accession>
<dbReference type="InterPro" id="IPR003593">
    <property type="entry name" value="AAA+_ATPase"/>
</dbReference>
<protein>
    <submittedName>
        <fullName evidence="12">ABC transporter ATP-binding protein</fullName>
    </submittedName>
</protein>
<dbReference type="InterPro" id="IPR003439">
    <property type="entry name" value="ABC_transporter-like_ATP-bd"/>
</dbReference>
<keyword evidence="3" id="KW-1003">Cell membrane</keyword>
<evidence type="ECO:0000259" key="10">
    <source>
        <dbReference type="PROSITE" id="PS50893"/>
    </source>
</evidence>
<feature type="non-terminal residue" evidence="12">
    <location>
        <position position="1"/>
    </location>
</feature>
<keyword evidence="2" id="KW-0813">Transport</keyword>
<feature type="domain" description="ABC transporter" evidence="10">
    <location>
        <begin position="177"/>
        <end position="410"/>
    </location>
</feature>
<dbReference type="PANTHER" id="PTHR24221">
    <property type="entry name" value="ATP-BINDING CASSETTE SUB-FAMILY B"/>
    <property type="match status" value="1"/>
</dbReference>
<reference evidence="12" key="1">
    <citation type="journal article" date="2020" name="Cell Host Microbe">
        <title>Functional and Genomic Variation between Human-Derived Isolates of Lachnospiraceae Reveals Inter- and Intra-Species Diversity.</title>
        <authorList>
            <person name="Sorbara M.T."/>
            <person name="Littmann E.R."/>
            <person name="Fontana E."/>
            <person name="Moody T.U."/>
            <person name="Kohout C.E."/>
            <person name="Gjonbalaj M."/>
            <person name="Eaton V."/>
            <person name="Seok R."/>
            <person name="Leiner I.M."/>
            <person name="Pamer E.G."/>
        </authorList>
    </citation>
    <scope>NUCLEOTIDE SEQUENCE</scope>
    <source>
        <strain evidence="12">MSK.15.32</strain>
    </source>
</reference>
<keyword evidence="7 9" id="KW-1133">Transmembrane helix</keyword>
<dbReference type="PROSITE" id="PS00211">
    <property type="entry name" value="ABC_TRANSPORTER_1"/>
    <property type="match status" value="1"/>
</dbReference>
<gene>
    <name evidence="12" type="ORF">G4993_17965</name>
</gene>
<dbReference type="PROSITE" id="PS50929">
    <property type="entry name" value="ABC_TM1F"/>
    <property type="match status" value="1"/>
</dbReference>
<dbReference type="Pfam" id="PF00664">
    <property type="entry name" value="ABC_membrane"/>
    <property type="match status" value="1"/>
</dbReference>
<reference evidence="12" key="2">
    <citation type="submission" date="2020-02" db="EMBL/GenBank/DDBJ databases">
        <authorList>
            <person name="Littmann E."/>
            <person name="Sorbara M."/>
        </authorList>
    </citation>
    <scope>NUCLEOTIDE SEQUENCE</scope>
    <source>
        <strain evidence="12">MSK.15.32</strain>
    </source>
</reference>
<dbReference type="PANTHER" id="PTHR24221:SF397">
    <property type="entry name" value="ABC TRANSPORTER, ATP-BINDING TRANSMEMBRANE PROTEIN"/>
    <property type="match status" value="1"/>
</dbReference>
<keyword evidence="8 9" id="KW-0472">Membrane</keyword>
<evidence type="ECO:0000256" key="4">
    <source>
        <dbReference type="ARBA" id="ARBA00022692"/>
    </source>
</evidence>
<dbReference type="EMBL" id="JAAIRV010000114">
    <property type="protein sequence ID" value="NSI60230.1"/>
    <property type="molecule type" value="Genomic_DNA"/>
</dbReference>
<keyword evidence="4 9" id="KW-0812">Transmembrane</keyword>
<dbReference type="InterPro" id="IPR036640">
    <property type="entry name" value="ABC1_TM_sf"/>
</dbReference>
<feature type="non-terminal residue" evidence="12">
    <location>
        <position position="425"/>
    </location>
</feature>
<evidence type="ECO:0000259" key="11">
    <source>
        <dbReference type="PROSITE" id="PS50929"/>
    </source>
</evidence>
<evidence type="ECO:0000256" key="2">
    <source>
        <dbReference type="ARBA" id="ARBA00022448"/>
    </source>
</evidence>
<dbReference type="Gene3D" id="1.20.1560.10">
    <property type="entry name" value="ABC transporter type 1, transmembrane domain"/>
    <property type="match status" value="1"/>
</dbReference>
<dbReference type="AlphaFoldDB" id="A0AAJ3KNI1"/>
<keyword evidence="6 12" id="KW-0067">ATP-binding</keyword>
<feature type="transmembrane region" description="Helical" evidence="9">
    <location>
        <begin position="85"/>
        <end position="108"/>
    </location>
</feature>
<evidence type="ECO:0000256" key="3">
    <source>
        <dbReference type="ARBA" id="ARBA00022475"/>
    </source>
</evidence>
<dbReference type="Gene3D" id="3.40.50.300">
    <property type="entry name" value="P-loop containing nucleotide triphosphate hydrolases"/>
    <property type="match status" value="1"/>
</dbReference>
<name>A0AAJ3KNI1_MEDGN</name>